<evidence type="ECO:0000313" key="2">
    <source>
        <dbReference type="Proteomes" id="UP001626550"/>
    </source>
</evidence>
<dbReference type="EMBL" id="JBJKFK010009197">
    <property type="protein sequence ID" value="KAL3306886.1"/>
    <property type="molecule type" value="Genomic_DNA"/>
</dbReference>
<reference evidence="1 2" key="1">
    <citation type="submission" date="2024-11" db="EMBL/GenBank/DDBJ databases">
        <title>Adaptive evolution of stress response genes in parasites aligns with host niche diversity.</title>
        <authorList>
            <person name="Hahn C."/>
            <person name="Resl P."/>
        </authorList>
    </citation>
    <scope>NUCLEOTIDE SEQUENCE [LARGE SCALE GENOMIC DNA]</scope>
    <source>
        <strain evidence="1">EGGRZ-B1_66</strain>
        <tissue evidence="1">Body</tissue>
    </source>
</reference>
<dbReference type="AlphaFoldDB" id="A0ABD2PHY8"/>
<organism evidence="1 2">
    <name type="scientific">Cichlidogyrus casuarinus</name>
    <dbReference type="NCBI Taxonomy" id="1844966"/>
    <lineage>
        <taxon>Eukaryota</taxon>
        <taxon>Metazoa</taxon>
        <taxon>Spiralia</taxon>
        <taxon>Lophotrochozoa</taxon>
        <taxon>Platyhelminthes</taxon>
        <taxon>Monogenea</taxon>
        <taxon>Monopisthocotylea</taxon>
        <taxon>Dactylogyridea</taxon>
        <taxon>Ancyrocephalidae</taxon>
        <taxon>Cichlidogyrus</taxon>
    </lineage>
</organism>
<proteinExistence type="predicted"/>
<name>A0ABD2PHY8_9PLAT</name>
<dbReference type="Proteomes" id="UP001626550">
    <property type="component" value="Unassembled WGS sequence"/>
</dbReference>
<protein>
    <submittedName>
        <fullName evidence="1">Uncharacterized protein</fullName>
    </submittedName>
</protein>
<gene>
    <name evidence="1" type="ORF">Ciccas_014618</name>
</gene>
<evidence type="ECO:0000313" key="1">
    <source>
        <dbReference type="EMBL" id="KAL3306886.1"/>
    </source>
</evidence>
<keyword evidence="2" id="KW-1185">Reference proteome</keyword>
<accession>A0ABD2PHY8</accession>
<comment type="caution">
    <text evidence="1">The sequence shown here is derived from an EMBL/GenBank/DDBJ whole genome shotgun (WGS) entry which is preliminary data.</text>
</comment>
<sequence length="163" mass="18722">MKYFKSTYLSETSFPAKTWNVFNRHLYGIPRSLNAAIGGKAHHFNSVVKFLKEEHATAQLRLETMLQSYTYEVTAKKLEQHIFERNRNLLMQEMTEISERADSSYANCRVQLNAYVKGISRCMEAKRNKKNLAVPSITEIINQGRASLNESRVLRSSSVNLST</sequence>